<dbReference type="InterPro" id="IPR019818">
    <property type="entry name" value="IsoCit/isopropylmalate_DH_CS"/>
</dbReference>
<sequence length="357" mass="39311">MSQYKIGVLYGDGIGPEIVDSTVEIVNAACRQLKLNVLKFQYLPIGWESIDKLGHPVPSSTKEALAELDGWIMGPHDSASYPDKFKEIRNPSGELRHSFDLYANIRPSKSIPGVKGLVENANLVIYRENTEGFYPDRNMYSGVGEWKITPDVAVSTGVFTRKAITRIAKAAFEAAMSRRKKVTIVHKANVIRLGTGMFKDICLEVAKDYPDVQVDDYHIDAMTAHLVRNIYQFDVIVTENMFGDILSDLAGELAGSLGLAPSINTNSQQVMAQAAHGSAPDIAGQNKANPVGIILSTVMLLQWLGGRHKDDKLIEIANLIEQSIFTVMEEGIKTVDLNGKETTTSFTKAVMNKIQRQ</sequence>
<dbReference type="SUPFAM" id="SSF53659">
    <property type="entry name" value="Isocitrate/Isopropylmalate dehydrogenase-like"/>
    <property type="match status" value="1"/>
</dbReference>
<dbReference type="InterPro" id="IPR024084">
    <property type="entry name" value="IsoPropMal-DH-like_dom"/>
</dbReference>
<protein>
    <submittedName>
        <fullName evidence="8">3-isopropylmalate dehydrogenase</fullName>
    </submittedName>
</protein>
<dbReference type="Gene3D" id="3.40.718.10">
    <property type="entry name" value="Isopropylmalate Dehydrogenase"/>
    <property type="match status" value="1"/>
</dbReference>
<comment type="cofactor">
    <cofactor evidence="1">
        <name>Mn(2+)</name>
        <dbReference type="ChEBI" id="CHEBI:29035"/>
    </cofactor>
</comment>
<keyword evidence="3" id="KW-0479">Metal-binding</keyword>
<keyword evidence="5" id="KW-0520">NAD</keyword>
<dbReference type="EMBL" id="LGTK01000008">
    <property type="protein sequence ID" value="KPH77136.1"/>
    <property type="molecule type" value="Genomic_DNA"/>
</dbReference>
<proteinExistence type="predicted"/>
<comment type="cofactor">
    <cofactor evidence="2">
        <name>Mg(2+)</name>
        <dbReference type="ChEBI" id="CHEBI:18420"/>
    </cofactor>
</comment>
<feature type="domain" description="Isopropylmalate dehydrogenase-like" evidence="7">
    <location>
        <begin position="5"/>
        <end position="350"/>
    </location>
</feature>
<dbReference type="PANTHER" id="PTHR43275">
    <property type="entry name" value="D-MALATE DEHYDROGENASE [DECARBOXYLATING]"/>
    <property type="match status" value="1"/>
</dbReference>
<keyword evidence="6" id="KW-0464">Manganese</keyword>
<dbReference type="Pfam" id="PF00180">
    <property type="entry name" value="Iso_dh"/>
    <property type="match status" value="1"/>
</dbReference>
<evidence type="ECO:0000256" key="6">
    <source>
        <dbReference type="ARBA" id="ARBA00023211"/>
    </source>
</evidence>
<keyword evidence="9" id="KW-1185">Reference proteome</keyword>
<accession>A0ABR5MLS8</accession>
<evidence type="ECO:0000256" key="1">
    <source>
        <dbReference type="ARBA" id="ARBA00001936"/>
    </source>
</evidence>
<organism evidence="8 9">
    <name type="scientific">Oceanobacillus caeni</name>
    <dbReference type="NCBI Taxonomy" id="405946"/>
    <lineage>
        <taxon>Bacteria</taxon>
        <taxon>Bacillati</taxon>
        <taxon>Bacillota</taxon>
        <taxon>Bacilli</taxon>
        <taxon>Bacillales</taxon>
        <taxon>Bacillaceae</taxon>
        <taxon>Oceanobacillus</taxon>
    </lineage>
</organism>
<evidence type="ECO:0000256" key="4">
    <source>
        <dbReference type="ARBA" id="ARBA00023002"/>
    </source>
</evidence>
<dbReference type="PROSITE" id="PS00470">
    <property type="entry name" value="IDH_IMDH"/>
    <property type="match status" value="1"/>
</dbReference>
<comment type="caution">
    <text evidence="8">The sequence shown here is derived from an EMBL/GenBank/DDBJ whole genome shotgun (WGS) entry which is preliminary data.</text>
</comment>
<dbReference type="PANTHER" id="PTHR43275:SF1">
    <property type="entry name" value="D-MALATE DEHYDROGENASE [DECARBOXYLATING]"/>
    <property type="match status" value="1"/>
</dbReference>
<evidence type="ECO:0000256" key="5">
    <source>
        <dbReference type="ARBA" id="ARBA00023027"/>
    </source>
</evidence>
<gene>
    <name evidence="8" type="ORF">AFL42_03700</name>
</gene>
<dbReference type="Proteomes" id="UP000037854">
    <property type="component" value="Unassembled WGS sequence"/>
</dbReference>
<keyword evidence="4" id="KW-0560">Oxidoreductase</keyword>
<evidence type="ECO:0000259" key="7">
    <source>
        <dbReference type="SMART" id="SM01329"/>
    </source>
</evidence>
<evidence type="ECO:0000256" key="2">
    <source>
        <dbReference type="ARBA" id="ARBA00001946"/>
    </source>
</evidence>
<dbReference type="RefSeq" id="WP_060667889.1">
    <property type="nucleotide sequence ID" value="NZ_JAHHXM010000005.1"/>
</dbReference>
<dbReference type="SMART" id="SM01329">
    <property type="entry name" value="Iso_dh"/>
    <property type="match status" value="1"/>
</dbReference>
<evidence type="ECO:0000256" key="3">
    <source>
        <dbReference type="ARBA" id="ARBA00022723"/>
    </source>
</evidence>
<dbReference type="InterPro" id="IPR050501">
    <property type="entry name" value="ICDH/IPMDH"/>
</dbReference>
<evidence type="ECO:0000313" key="8">
    <source>
        <dbReference type="EMBL" id="KPH77136.1"/>
    </source>
</evidence>
<evidence type="ECO:0000313" key="9">
    <source>
        <dbReference type="Proteomes" id="UP000037854"/>
    </source>
</evidence>
<reference evidence="8 9" key="1">
    <citation type="submission" date="2015-07" db="EMBL/GenBank/DDBJ databases">
        <title>High-quality draft genome sequence of Oceanobacillus caeni HM6, a bacillus isolated from a human feces.</title>
        <authorList>
            <person name="Kumar J."/>
            <person name="Verma M.K."/>
            <person name="Pandey R."/>
            <person name="Bhambi M."/>
            <person name="Chauhan N."/>
        </authorList>
    </citation>
    <scope>NUCLEOTIDE SEQUENCE [LARGE SCALE GENOMIC DNA]</scope>
    <source>
        <strain evidence="8 9">HM6</strain>
    </source>
</reference>
<name>A0ABR5MLS8_9BACI</name>